<dbReference type="EMBL" id="JAEINH010000010">
    <property type="protein sequence ID" value="MBI9115735.1"/>
    <property type="molecule type" value="Genomic_DNA"/>
</dbReference>
<dbReference type="CDD" id="cd00009">
    <property type="entry name" value="AAA"/>
    <property type="match status" value="1"/>
</dbReference>
<comment type="caution">
    <text evidence="2">The sequence shown here is derived from an EMBL/GenBank/DDBJ whole genome shotgun (WGS) entry which is preliminary data.</text>
</comment>
<gene>
    <name evidence="2" type="ORF">JAV76_11985</name>
</gene>
<proteinExistence type="predicted"/>
<name>A0A934MAL4_9MICO</name>
<dbReference type="InterPro" id="IPR018647">
    <property type="entry name" value="SLFN_3-like_DNA/RNA_helicase"/>
</dbReference>
<dbReference type="Pfam" id="PF09848">
    <property type="entry name" value="SLFN-g3_helicase"/>
    <property type="match status" value="1"/>
</dbReference>
<dbReference type="SUPFAM" id="SSF52540">
    <property type="entry name" value="P-loop containing nucleoside triphosphate hydrolases"/>
    <property type="match status" value="1"/>
</dbReference>
<dbReference type="AlphaFoldDB" id="A0A934MAL4"/>
<dbReference type="Proteomes" id="UP000602087">
    <property type="component" value="Unassembled WGS sequence"/>
</dbReference>
<dbReference type="Gene3D" id="3.40.50.300">
    <property type="entry name" value="P-loop containing nucleotide triphosphate hydrolases"/>
    <property type="match status" value="1"/>
</dbReference>
<feature type="domain" description="AAA+ ATPase" evidence="1">
    <location>
        <begin position="252"/>
        <end position="398"/>
    </location>
</feature>
<evidence type="ECO:0000259" key="1">
    <source>
        <dbReference type="SMART" id="SM00382"/>
    </source>
</evidence>
<sequence length="620" mass="68331">MNLAVHDFSSVEQQLTHHFRAQGLGAPGASETRSWRHSIPTLARDLCDAGLEKTEVVLEHRLPLSSKRTDVILAGVHPRTGAPSYVVVELKQWSAAHRWEGSDTLVDVDGAAYRPVLHPSVQVAGYAEYLRDFVRMFAQTPESLSAVAYLHNADDLGVADLWDNPALGEAPMFTGQERGKLHAHLRTRLEPGASGAEAADLFLSSAVAPSRQLLTVAAKEVQDREQFVLVDEQRVAFELVLRSVERARRQDAKSVVVVTGGPGSGKSVIALSLLGELARQGRTVIHATGSRSFTQTMRHVAGRRSTRTKALFKYFNSFMDAEPNGLDVVILDEAHRIRATSVNRYTSKAVRDRARPQIEELLSVARVPVFLLDEHQVVRPGEMGTLADIERHAEDRGLDVLHVDLKAQYRAGGSEAYIDWVQRLLGLTQGGPVPWVADSAFSVDVVSSVGEMEGRLRAYRDSEFNARMTAGYCWPWSDPRPDGSLVPDVVVGGWSMPWNLKGERRVGDAPPASLWASDPAGFDQVGCVYTAQGFEYSWNGVILGPDLVWRASADEGTGGWVSQRDRNKDPDFRSRAKVSDAEFDRLVRHVYKVLLTRGMVGTLLYSTDPETNAMLRSLVP</sequence>
<dbReference type="InterPro" id="IPR027417">
    <property type="entry name" value="P-loop_NTPase"/>
</dbReference>
<protein>
    <submittedName>
        <fullName evidence="2">DUF2075 domain-containing protein</fullName>
    </submittedName>
</protein>
<keyword evidence="3" id="KW-1185">Reference proteome</keyword>
<dbReference type="SMART" id="SM00382">
    <property type="entry name" value="AAA"/>
    <property type="match status" value="1"/>
</dbReference>
<reference evidence="2" key="1">
    <citation type="submission" date="2020-12" db="EMBL/GenBank/DDBJ databases">
        <title>Sanguibacter suaedae sp. nov., isolated from Suaeda aralocaspica.</title>
        <authorList>
            <person name="Ma Q."/>
        </authorList>
    </citation>
    <scope>NUCLEOTIDE SEQUENCE</scope>
    <source>
        <strain evidence="2">YZGR15</strain>
    </source>
</reference>
<accession>A0A934MAL4</accession>
<organism evidence="2 3">
    <name type="scientific">Sanguibacter suaedae</name>
    <dbReference type="NCBI Taxonomy" id="2795737"/>
    <lineage>
        <taxon>Bacteria</taxon>
        <taxon>Bacillati</taxon>
        <taxon>Actinomycetota</taxon>
        <taxon>Actinomycetes</taxon>
        <taxon>Micrococcales</taxon>
        <taxon>Sanguibacteraceae</taxon>
        <taxon>Sanguibacter</taxon>
    </lineage>
</organism>
<evidence type="ECO:0000313" key="3">
    <source>
        <dbReference type="Proteomes" id="UP000602087"/>
    </source>
</evidence>
<evidence type="ECO:0000313" key="2">
    <source>
        <dbReference type="EMBL" id="MBI9115735.1"/>
    </source>
</evidence>
<dbReference type="InterPro" id="IPR003593">
    <property type="entry name" value="AAA+_ATPase"/>
</dbReference>
<dbReference type="RefSeq" id="WP_198734306.1">
    <property type="nucleotide sequence ID" value="NZ_JAEINH010000010.1"/>
</dbReference>